<feature type="domain" description="Transglutaminase-like" evidence="1">
    <location>
        <begin position="162"/>
        <end position="222"/>
    </location>
</feature>
<sequence length="272" mass="30847">MKMKGKCVFTYQIPYPTAVTMMLRPRRESTQAIFNEGFIIEPTVHFTEFTDSYGNSCQRATLPQGEVKITSQVEANVLETPPLPNPLPPFVPIEELPDEAMLYVLPSRYCQSDLYEIHQLASQIVGNSTPGYEQVEAIRKWVHQNIYYQYGVTNATTTALDLVYNRTGVCRDFTHLVISLCRSLNIPARMTVGYLDKLEIMDLHAWVEAFLGDQWYPIDAVQEFTHGYRIEIGHGRDAADVAMVTQFGSMQLQSLDVETELLEEDPSAQPAQ</sequence>
<dbReference type="Pfam" id="PF01841">
    <property type="entry name" value="Transglut_core"/>
    <property type="match status" value="1"/>
</dbReference>
<dbReference type="SMART" id="SM00460">
    <property type="entry name" value="TGc"/>
    <property type="match status" value="1"/>
</dbReference>
<dbReference type="PANTHER" id="PTHR33490">
    <property type="entry name" value="BLR5614 PROTEIN-RELATED"/>
    <property type="match status" value="1"/>
</dbReference>
<dbReference type="InterPro" id="IPR002931">
    <property type="entry name" value="Transglutaminase-like"/>
</dbReference>
<dbReference type="Gene3D" id="3.10.620.30">
    <property type="match status" value="1"/>
</dbReference>
<dbReference type="Proteomes" id="UP000295706">
    <property type="component" value="Unassembled WGS sequence"/>
</dbReference>
<name>A0A4R4KBB9_9BACT</name>
<keyword evidence="3" id="KW-1185">Reference proteome</keyword>
<dbReference type="PANTHER" id="PTHR33490:SF12">
    <property type="entry name" value="BLL5557 PROTEIN"/>
    <property type="match status" value="1"/>
</dbReference>
<dbReference type="OrthoDB" id="9804872at2"/>
<gene>
    <name evidence="2" type="ORF">EZE20_15835</name>
</gene>
<dbReference type="SUPFAM" id="SSF54001">
    <property type="entry name" value="Cysteine proteinases"/>
    <property type="match status" value="1"/>
</dbReference>
<protein>
    <submittedName>
        <fullName evidence="2">Transglutaminase family protein</fullName>
    </submittedName>
</protein>
<reference evidence="2 3" key="1">
    <citation type="submission" date="2019-02" db="EMBL/GenBank/DDBJ databases">
        <title>Arundinibacter roseus gen. nov., sp. nov., a new member of the family Cytophagaceae.</title>
        <authorList>
            <person name="Szuroczki S."/>
            <person name="Khayer B."/>
            <person name="Sproer C."/>
            <person name="Toumi M."/>
            <person name="Szabo A."/>
            <person name="Felfoldi T."/>
            <person name="Schumann P."/>
            <person name="Toth E."/>
        </authorList>
    </citation>
    <scope>NUCLEOTIDE SEQUENCE [LARGE SCALE GENOMIC DNA]</scope>
    <source>
        <strain evidence="2 3">DMA-k-7a</strain>
    </source>
</reference>
<dbReference type="Gene3D" id="2.60.40.2250">
    <property type="match status" value="1"/>
</dbReference>
<proteinExistence type="predicted"/>
<dbReference type="InterPro" id="IPR038765">
    <property type="entry name" value="Papain-like_cys_pep_sf"/>
</dbReference>
<accession>A0A4R4KBB9</accession>
<dbReference type="EMBL" id="SMJU01000009">
    <property type="protein sequence ID" value="TDB63761.1"/>
    <property type="molecule type" value="Genomic_DNA"/>
</dbReference>
<organism evidence="2 3">
    <name type="scientific">Arundinibacter roseus</name>
    <dbReference type="NCBI Taxonomy" id="2070510"/>
    <lineage>
        <taxon>Bacteria</taxon>
        <taxon>Pseudomonadati</taxon>
        <taxon>Bacteroidota</taxon>
        <taxon>Cytophagia</taxon>
        <taxon>Cytophagales</taxon>
        <taxon>Spirosomataceae</taxon>
        <taxon>Arundinibacter</taxon>
    </lineage>
</organism>
<evidence type="ECO:0000313" key="2">
    <source>
        <dbReference type="EMBL" id="TDB63761.1"/>
    </source>
</evidence>
<dbReference type="AlphaFoldDB" id="A0A4R4KBB9"/>
<comment type="caution">
    <text evidence="2">The sequence shown here is derived from an EMBL/GenBank/DDBJ whole genome shotgun (WGS) entry which is preliminary data.</text>
</comment>
<evidence type="ECO:0000259" key="1">
    <source>
        <dbReference type="SMART" id="SM00460"/>
    </source>
</evidence>
<evidence type="ECO:0000313" key="3">
    <source>
        <dbReference type="Proteomes" id="UP000295706"/>
    </source>
</evidence>